<dbReference type="Proteomes" id="UP000270094">
    <property type="component" value="Unassembled WGS sequence"/>
</dbReference>
<accession>A0A3P7IVW8</accession>
<dbReference type="OrthoDB" id="5869208at2759"/>
<keyword evidence="2" id="KW-1185">Reference proteome</keyword>
<dbReference type="AlphaFoldDB" id="A0A3P7IVW8"/>
<proteinExistence type="predicted"/>
<reference evidence="1 2" key="1">
    <citation type="submission" date="2018-11" db="EMBL/GenBank/DDBJ databases">
        <authorList>
            <consortium name="Pathogen Informatics"/>
        </authorList>
    </citation>
    <scope>NUCLEOTIDE SEQUENCE [LARGE SCALE GENOMIC DNA]</scope>
</reference>
<sequence>MPRTRNLRGISKATKDLVKRRKALMLDLTVSHLERPVAIALAEHLQEDLRKYRQSKVLEAVQGRRSLKKYRRDLLVYRVPLTIIINEDGTRTSSQQKLEIDHEKNQYQSLPLINTHVTLHHEGSHVPGLEHILADLLRAEGHRLHEILAEHPTSYLQKERILNQRTP</sequence>
<name>A0A3P7IVW8_STRVU</name>
<protein>
    <submittedName>
        <fullName evidence="1">Uncharacterized protein</fullName>
    </submittedName>
</protein>
<gene>
    <name evidence="1" type="ORF">SVUK_LOCUS12099</name>
</gene>
<evidence type="ECO:0000313" key="1">
    <source>
        <dbReference type="EMBL" id="VDM77101.1"/>
    </source>
</evidence>
<organism evidence="1 2">
    <name type="scientific">Strongylus vulgaris</name>
    <name type="common">Blood worm</name>
    <dbReference type="NCBI Taxonomy" id="40348"/>
    <lineage>
        <taxon>Eukaryota</taxon>
        <taxon>Metazoa</taxon>
        <taxon>Ecdysozoa</taxon>
        <taxon>Nematoda</taxon>
        <taxon>Chromadorea</taxon>
        <taxon>Rhabditida</taxon>
        <taxon>Rhabditina</taxon>
        <taxon>Rhabditomorpha</taxon>
        <taxon>Strongyloidea</taxon>
        <taxon>Strongylidae</taxon>
        <taxon>Strongylus</taxon>
    </lineage>
</organism>
<evidence type="ECO:0000313" key="2">
    <source>
        <dbReference type="Proteomes" id="UP000270094"/>
    </source>
</evidence>
<dbReference type="EMBL" id="UYYB01098433">
    <property type="protein sequence ID" value="VDM77101.1"/>
    <property type="molecule type" value="Genomic_DNA"/>
</dbReference>